<dbReference type="InterPro" id="IPR000172">
    <property type="entry name" value="GMC_OxRdtase_N"/>
</dbReference>
<dbReference type="PANTHER" id="PTHR11552:SF147">
    <property type="entry name" value="CHOLINE DEHYDROGENASE, MITOCHONDRIAL"/>
    <property type="match status" value="1"/>
</dbReference>
<keyword evidence="3" id="KW-0285">Flavoprotein</keyword>
<comment type="similarity">
    <text evidence="2">Belongs to the GMC oxidoreductase family.</text>
</comment>
<feature type="domain" description="Glucose-methanol-choline oxidoreductase N-terminal" evidence="6">
    <location>
        <begin position="1"/>
        <end position="127"/>
    </location>
</feature>
<dbReference type="GO" id="GO:0016614">
    <property type="term" value="F:oxidoreductase activity, acting on CH-OH group of donors"/>
    <property type="evidence" value="ECO:0007669"/>
    <property type="project" value="InterPro"/>
</dbReference>
<dbReference type="InterPro" id="IPR027424">
    <property type="entry name" value="Glucose_Oxidase_domain_2"/>
</dbReference>
<keyword evidence="4" id="KW-0274">FAD</keyword>
<evidence type="ECO:0000256" key="2">
    <source>
        <dbReference type="ARBA" id="ARBA00010790"/>
    </source>
</evidence>
<dbReference type="EMBL" id="MUJZ01065874">
    <property type="protein sequence ID" value="OTF70417.1"/>
    <property type="molecule type" value="Genomic_DNA"/>
</dbReference>
<dbReference type="GO" id="GO:0050660">
    <property type="term" value="F:flavin adenine dinucleotide binding"/>
    <property type="evidence" value="ECO:0007669"/>
    <property type="project" value="InterPro"/>
</dbReference>
<dbReference type="Gene3D" id="3.50.50.60">
    <property type="entry name" value="FAD/NAD(P)-binding domain"/>
    <property type="match status" value="1"/>
</dbReference>
<dbReference type="Gene3D" id="4.10.450.10">
    <property type="entry name" value="Glucose Oxidase, domain 2"/>
    <property type="match status" value="1"/>
</dbReference>
<dbReference type="OrthoDB" id="6511838at2759"/>
<dbReference type="Gene3D" id="3.30.560.10">
    <property type="entry name" value="Glucose Oxidase, domain 3"/>
    <property type="match status" value="1"/>
</dbReference>
<proteinExistence type="inferred from homology"/>
<evidence type="ECO:0000259" key="6">
    <source>
        <dbReference type="Pfam" id="PF00732"/>
    </source>
</evidence>
<sequence>MLYNRGNRRSYDNWYQTYGCDGWDYNSILPYFIRSENNTSPKIMQENPGYHGTNGPMGVSPMPHPDPMLFEFQKQMNSFGIPTIDINGENQLGTMIYELTVNKGTRCSTGNSYIDPNPYPNNLHIMANSFK</sequence>
<protein>
    <recommendedName>
        <fullName evidence="6">Glucose-methanol-choline oxidoreductase N-terminal domain-containing protein</fullName>
    </recommendedName>
</protein>
<gene>
    <name evidence="7" type="ORF">BLA29_012136</name>
</gene>
<evidence type="ECO:0000313" key="8">
    <source>
        <dbReference type="Proteomes" id="UP000194236"/>
    </source>
</evidence>
<dbReference type="SUPFAM" id="SSF51905">
    <property type="entry name" value="FAD/NAD(P)-binding domain"/>
    <property type="match status" value="1"/>
</dbReference>
<evidence type="ECO:0000256" key="1">
    <source>
        <dbReference type="ARBA" id="ARBA00001974"/>
    </source>
</evidence>
<dbReference type="PANTHER" id="PTHR11552">
    <property type="entry name" value="GLUCOSE-METHANOL-CHOLINE GMC OXIDOREDUCTASE"/>
    <property type="match status" value="1"/>
</dbReference>
<evidence type="ECO:0000256" key="4">
    <source>
        <dbReference type="ARBA" id="ARBA00022827"/>
    </source>
</evidence>
<dbReference type="InterPro" id="IPR036188">
    <property type="entry name" value="FAD/NAD-bd_sf"/>
</dbReference>
<evidence type="ECO:0000256" key="5">
    <source>
        <dbReference type="ARBA" id="ARBA00023002"/>
    </source>
</evidence>
<accession>A0A1Y3AQZ6</accession>
<dbReference type="AlphaFoldDB" id="A0A1Y3AQZ6"/>
<dbReference type="Proteomes" id="UP000194236">
    <property type="component" value="Unassembled WGS sequence"/>
</dbReference>
<organism evidence="7 8">
    <name type="scientific">Euroglyphus maynei</name>
    <name type="common">Mayne's house dust mite</name>
    <dbReference type="NCBI Taxonomy" id="6958"/>
    <lineage>
        <taxon>Eukaryota</taxon>
        <taxon>Metazoa</taxon>
        <taxon>Ecdysozoa</taxon>
        <taxon>Arthropoda</taxon>
        <taxon>Chelicerata</taxon>
        <taxon>Arachnida</taxon>
        <taxon>Acari</taxon>
        <taxon>Acariformes</taxon>
        <taxon>Sarcoptiformes</taxon>
        <taxon>Astigmata</taxon>
        <taxon>Psoroptidia</taxon>
        <taxon>Analgoidea</taxon>
        <taxon>Pyroglyphidae</taxon>
        <taxon>Pyroglyphinae</taxon>
        <taxon>Euroglyphus</taxon>
    </lineage>
</organism>
<dbReference type="Pfam" id="PF00732">
    <property type="entry name" value="GMC_oxred_N"/>
    <property type="match status" value="1"/>
</dbReference>
<keyword evidence="8" id="KW-1185">Reference proteome</keyword>
<name>A0A1Y3AQZ6_EURMA</name>
<keyword evidence="5" id="KW-0560">Oxidoreductase</keyword>
<comment type="caution">
    <text evidence="7">The sequence shown here is derived from an EMBL/GenBank/DDBJ whole genome shotgun (WGS) entry which is preliminary data.</text>
</comment>
<dbReference type="InterPro" id="IPR012132">
    <property type="entry name" value="GMC_OxRdtase"/>
</dbReference>
<comment type="cofactor">
    <cofactor evidence="1">
        <name>FAD</name>
        <dbReference type="ChEBI" id="CHEBI:57692"/>
    </cofactor>
</comment>
<reference evidence="7 8" key="1">
    <citation type="submission" date="2017-03" db="EMBL/GenBank/DDBJ databases">
        <title>Genome Survey of Euroglyphus maynei.</title>
        <authorList>
            <person name="Arlian L.G."/>
            <person name="Morgan M.S."/>
            <person name="Rider S.D."/>
        </authorList>
    </citation>
    <scope>NUCLEOTIDE SEQUENCE [LARGE SCALE GENOMIC DNA]</scope>
    <source>
        <strain evidence="7">Arlian Lab</strain>
        <tissue evidence="7">Whole body</tissue>
    </source>
</reference>
<evidence type="ECO:0000313" key="7">
    <source>
        <dbReference type="EMBL" id="OTF70417.1"/>
    </source>
</evidence>
<evidence type="ECO:0000256" key="3">
    <source>
        <dbReference type="ARBA" id="ARBA00022630"/>
    </source>
</evidence>